<dbReference type="AlphaFoldDB" id="A0A7I9V463"/>
<protein>
    <submittedName>
        <fullName evidence="1">Uncharacterized protein</fullName>
    </submittedName>
</protein>
<reference evidence="1" key="2">
    <citation type="journal article" date="2020" name="Int. J. Syst. Evol. Microbiol.">
        <title>Gordonia crocea sp. nov. and Gordonia spumicola sp. nov. isolated from sludge of a wastewater treatment plant.</title>
        <authorList>
            <person name="Tamura T."/>
            <person name="Saito S."/>
            <person name="Hamada M."/>
            <person name="Kang Y."/>
            <person name="Hoshino Y."/>
            <person name="Gonoi T."/>
            <person name="Mikami Y."/>
            <person name="Yaguchi T."/>
        </authorList>
    </citation>
    <scope>NUCLEOTIDE SEQUENCE</scope>
    <source>
        <strain evidence="1">NBRC 107696</strain>
    </source>
</reference>
<evidence type="ECO:0000313" key="3">
    <source>
        <dbReference type="Proteomes" id="UP000444960"/>
    </source>
</evidence>
<dbReference type="EMBL" id="BJOV01000002">
    <property type="protein sequence ID" value="GEE00225.1"/>
    <property type="molecule type" value="Genomic_DNA"/>
</dbReference>
<keyword evidence="3" id="KW-1185">Reference proteome</keyword>
<sequence>MEGARIGRRRMSVHYALAQVRTMPIVDAHVNQMKGVASIAGIDPVTQTVRTIAILHQPTIRIPDGVDAEGRAAFTHRPCEEAAS</sequence>
<dbReference type="Proteomes" id="UP000444960">
    <property type="component" value="Unassembled WGS sequence"/>
</dbReference>
<accession>A0A7I9V463</accession>
<evidence type="ECO:0000313" key="2">
    <source>
        <dbReference type="EMBL" id="GEE04154.1"/>
    </source>
</evidence>
<name>A0A7I9V463_9ACTN</name>
<comment type="caution">
    <text evidence="1">The sequence shown here is derived from an EMBL/GenBank/DDBJ whole genome shotgun (WGS) entry which is preliminary data.</text>
</comment>
<organism evidence="1 3">
    <name type="scientific">Gordonia spumicola</name>
    <dbReference type="NCBI Taxonomy" id="589161"/>
    <lineage>
        <taxon>Bacteria</taxon>
        <taxon>Bacillati</taxon>
        <taxon>Actinomycetota</taxon>
        <taxon>Actinomycetes</taxon>
        <taxon>Mycobacteriales</taxon>
        <taxon>Gordoniaceae</taxon>
        <taxon>Gordonia</taxon>
    </lineage>
</organism>
<proteinExistence type="predicted"/>
<gene>
    <name evidence="1" type="ORF">nbrc107696_06710</name>
    <name evidence="2" type="ORF">nbrc107696_46000</name>
</gene>
<evidence type="ECO:0000313" key="1">
    <source>
        <dbReference type="EMBL" id="GEE00225.1"/>
    </source>
</evidence>
<reference evidence="3" key="1">
    <citation type="submission" date="2019-06" db="EMBL/GenBank/DDBJ databases">
        <title>Gordonia isolated from sludge of a wastewater treatment plant.</title>
        <authorList>
            <person name="Tamura T."/>
            <person name="Aoyama K."/>
            <person name="Kang Y."/>
            <person name="Saito S."/>
            <person name="Akiyama N."/>
            <person name="Yazawa K."/>
            <person name="Gonoi T."/>
            <person name="Mikami Y."/>
        </authorList>
    </citation>
    <scope>NUCLEOTIDE SEQUENCE [LARGE SCALE GENOMIC DNA]</scope>
    <source>
        <strain evidence="3">NBRC 107696</strain>
    </source>
</reference>
<dbReference type="EMBL" id="BJOV01000008">
    <property type="protein sequence ID" value="GEE04154.1"/>
    <property type="molecule type" value="Genomic_DNA"/>
</dbReference>